<evidence type="ECO:0000313" key="7">
    <source>
        <dbReference type="Proteomes" id="UP001549320"/>
    </source>
</evidence>
<dbReference type="InterPro" id="IPR036388">
    <property type="entry name" value="WH-like_DNA-bd_sf"/>
</dbReference>
<keyword evidence="4" id="KW-0804">Transcription</keyword>
<dbReference type="RefSeq" id="WP_354441858.1">
    <property type="nucleotide sequence ID" value="NZ_JBEPSH010000002.1"/>
</dbReference>
<dbReference type="PROSITE" id="PS50931">
    <property type="entry name" value="HTH_LYSR"/>
    <property type="match status" value="1"/>
</dbReference>
<proteinExistence type="inferred from homology"/>
<dbReference type="Gene3D" id="3.40.190.290">
    <property type="match status" value="1"/>
</dbReference>
<comment type="caution">
    <text evidence="6">The sequence shown here is derived from an EMBL/GenBank/DDBJ whole genome shotgun (WGS) entry which is preliminary data.</text>
</comment>
<evidence type="ECO:0000259" key="5">
    <source>
        <dbReference type="PROSITE" id="PS50931"/>
    </source>
</evidence>
<dbReference type="InterPro" id="IPR050950">
    <property type="entry name" value="HTH-type_LysR_regulators"/>
</dbReference>
<evidence type="ECO:0000256" key="2">
    <source>
        <dbReference type="ARBA" id="ARBA00023015"/>
    </source>
</evidence>
<accession>A0ABV2Q4R1</accession>
<protein>
    <submittedName>
        <fullName evidence="6">DNA-binding transcriptional LysR family regulator</fullName>
    </submittedName>
</protein>
<dbReference type="InterPro" id="IPR036390">
    <property type="entry name" value="WH_DNA-bd_sf"/>
</dbReference>
<comment type="similarity">
    <text evidence="1">Belongs to the LysR transcriptional regulatory family.</text>
</comment>
<dbReference type="PRINTS" id="PR00039">
    <property type="entry name" value="HTHLYSR"/>
</dbReference>
<name>A0ABV2Q4R1_9BURK</name>
<dbReference type="Gene3D" id="1.10.10.10">
    <property type="entry name" value="Winged helix-like DNA-binding domain superfamily/Winged helix DNA-binding domain"/>
    <property type="match status" value="1"/>
</dbReference>
<keyword evidence="2" id="KW-0805">Transcription regulation</keyword>
<dbReference type="InterPro" id="IPR000847">
    <property type="entry name" value="LysR_HTH_N"/>
</dbReference>
<evidence type="ECO:0000313" key="6">
    <source>
        <dbReference type="EMBL" id="MET4576024.1"/>
    </source>
</evidence>
<sequence length="306" mass="33528">MSMNLGLLKHFLQAYETRSLGKAAARLGISQPALSKSIRKLEADLDVPLFNRTTKGITPTSYADTLARRGQAIESDVRASIAELQKLKAGEVGEARIGIAPALAPHFMPEVLARLALTHPSINITVTEALIYEGVAQSVVRGELDFALTNLPLRGVSPDLAWRELFKDHFVVCCGKAHPLARKRMVQPVELLKYPWITPARDGPPWQRLADLFVAARCAPPHVVVETNSATVIMSLLQRGPFLTFVPRQLIQPDARRADVVEVALEGMTLERAIVVLHRKGHIPPMAAQLVLDACEAVAAQQFIAR</sequence>
<dbReference type="EMBL" id="JBEPSH010000002">
    <property type="protein sequence ID" value="MET4576024.1"/>
    <property type="molecule type" value="Genomic_DNA"/>
</dbReference>
<dbReference type="InterPro" id="IPR005119">
    <property type="entry name" value="LysR_subst-bd"/>
</dbReference>
<dbReference type="GO" id="GO:0003677">
    <property type="term" value="F:DNA binding"/>
    <property type="evidence" value="ECO:0007669"/>
    <property type="project" value="UniProtKB-KW"/>
</dbReference>
<dbReference type="PANTHER" id="PTHR30419:SF8">
    <property type="entry name" value="NITROGEN ASSIMILATION TRANSCRIPTIONAL ACTIVATOR-RELATED"/>
    <property type="match status" value="1"/>
</dbReference>
<keyword evidence="7" id="KW-1185">Reference proteome</keyword>
<keyword evidence="3 6" id="KW-0238">DNA-binding</keyword>
<dbReference type="Proteomes" id="UP001549320">
    <property type="component" value="Unassembled WGS sequence"/>
</dbReference>
<dbReference type="SUPFAM" id="SSF53850">
    <property type="entry name" value="Periplasmic binding protein-like II"/>
    <property type="match status" value="1"/>
</dbReference>
<evidence type="ECO:0000256" key="4">
    <source>
        <dbReference type="ARBA" id="ARBA00023163"/>
    </source>
</evidence>
<dbReference type="Pfam" id="PF03466">
    <property type="entry name" value="LysR_substrate"/>
    <property type="match status" value="1"/>
</dbReference>
<feature type="domain" description="HTH lysR-type" evidence="5">
    <location>
        <begin position="3"/>
        <end position="60"/>
    </location>
</feature>
<dbReference type="Pfam" id="PF00126">
    <property type="entry name" value="HTH_1"/>
    <property type="match status" value="1"/>
</dbReference>
<gene>
    <name evidence="6" type="ORF">ABIE13_001124</name>
</gene>
<reference evidence="6 7" key="1">
    <citation type="submission" date="2024-06" db="EMBL/GenBank/DDBJ databases">
        <title>Sorghum-associated microbial communities from plants grown in Nebraska, USA.</title>
        <authorList>
            <person name="Schachtman D."/>
        </authorList>
    </citation>
    <scope>NUCLEOTIDE SEQUENCE [LARGE SCALE GENOMIC DNA]</scope>
    <source>
        <strain evidence="6 7">2709</strain>
    </source>
</reference>
<evidence type="ECO:0000256" key="3">
    <source>
        <dbReference type="ARBA" id="ARBA00023125"/>
    </source>
</evidence>
<dbReference type="PANTHER" id="PTHR30419">
    <property type="entry name" value="HTH-TYPE TRANSCRIPTIONAL REGULATOR YBHD"/>
    <property type="match status" value="1"/>
</dbReference>
<organism evidence="6 7">
    <name type="scientific">Ottowia thiooxydans</name>
    <dbReference type="NCBI Taxonomy" id="219182"/>
    <lineage>
        <taxon>Bacteria</taxon>
        <taxon>Pseudomonadati</taxon>
        <taxon>Pseudomonadota</taxon>
        <taxon>Betaproteobacteria</taxon>
        <taxon>Burkholderiales</taxon>
        <taxon>Comamonadaceae</taxon>
        <taxon>Ottowia</taxon>
    </lineage>
</organism>
<dbReference type="SUPFAM" id="SSF46785">
    <property type="entry name" value="Winged helix' DNA-binding domain"/>
    <property type="match status" value="1"/>
</dbReference>
<evidence type="ECO:0000256" key="1">
    <source>
        <dbReference type="ARBA" id="ARBA00009437"/>
    </source>
</evidence>